<keyword evidence="14" id="KW-0732">Signal</keyword>
<protein>
    <submittedName>
        <fullName evidence="16">Formate dehydrogenase subunit gamma</fullName>
        <ecNumber evidence="16">1.17.1.9</ecNumber>
    </submittedName>
</protein>
<dbReference type="SUPFAM" id="SSF81342">
    <property type="entry name" value="Transmembrane di-heme cytochromes"/>
    <property type="match status" value="1"/>
</dbReference>
<reference evidence="16 17" key="1">
    <citation type="submission" date="2024-10" db="EMBL/GenBank/DDBJ databases">
        <authorList>
            <person name="Yang X.-N."/>
        </authorList>
    </citation>
    <scope>NUCLEOTIDE SEQUENCE [LARGE SCALE GENOMIC DNA]</scope>
    <source>
        <strain evidence="16 17">CAU 1059</strain>
    </source>
</reference>
<evidence type="ECO:0000256" key="2">
    <source>
        <dbReference type="ARBA" id="ARBA00004651"/>
    </source>
</evidence>
<evidence type="ECO:0000256" key="11">
    <source>
        <dbReference type="ARBA" id="ARBA00023004"/>
    </source>
</evidence>
<evidence type="ECO:0000256" key="9">
    <source>
        <dbReference type="ARBA" id="ARBA00022982"/>
    </source>
</evidence>
<evidence type="ECO:0000256" key="10">
    <source>
        <dbReference type="ARBA" id="ARBA00022989"/>
    </source>
</evidence>
<dbReference type="RefSeq" id="WP_377170294.1">
    <property type="nucleotide sequence ID" value="NZ_JBHTJC010000002.1"/>
</dbReference>
<comment type="similarity">
    <text evidence="3">Belongs to the formate dehydrogenase gamma subunit family.</text>
</comment>
<name>A0ABW7I8D4_9RHOB</name>
<organism evidence="16 17">
    <name type="scientific">Roseovarius aquimarinus</name>
    <dbReference type="NCBI Taxonomy" id="1229156"/>
    <lineage>
        <taxon>Bacteria</taxon>
        <taxon>Pseudomonadati</taxon>
        <taxon>Pseudomonadota</taxon>
        <taxon>Alphaproteobacteria</taxon>
        <taxon>Rhodobacterales</taxon>
        <taxon>Roseobacteraceae</taxon>
        <taxon>Roseovarius</taxon>
    </lineage>
</organism>
<evidence type="ECO:0000256" key="12">
    <source>
        <dbReference type="ARBA" id="ARBA00023136"/>
    </source>
</evidence>
<dbReference type="PANTHER" id="PTHR30074">
    <property type="entry name" value="FORMATE DEHYDROGENASE, NITRATE-INDUCIBLE, CYTOCHROME B556 FDN SUBUNIT"/>
    <property type="match status" value="1"/>
</dbReference>
<feature type="domain" description="Cytochrome b561 bacterial/Ni-hydrogenase" evidence="15">
    <location>
        <begin position="121"/>
        <end position="297"/>
    </location>
</feature>
<dbReference type="InterPro" id="IPR016174">
    <property type="entry name" value="Di-haem_cyt_TM"/>
</dbReference>
<dbReference type="Proteomes" id="UP001607157">
    <property type="component" value="Unassembled WGS sequence"/>
</dbReference>
<dbReference type="Gene3D" id="1.20.950.20">
    <property type="entry name" value="Transmembrane di-heme cytochromes, Chain C"/>
    <property type="match status" value="1"/>
</dbReference>
<feature type="signal peptide" evidence="14">
    <location>
        <begin position="1"/>
        <end position="28"/>
    </location>
</feature>
<keyword evidence="7 13" id="KW-0812">Transmembrane</keyword>
<keyword evidence="4" id="KW-0813">Transport</keyword>
<evidence type="ECO:0000256" key="1">
    <source>
        <dbReference type="ARBA" id="ARBA00001971"/>
    </source>
</evidence>
<keyword evidence="9" id="KW-0249">Electron transport</keyword>
<keyword evidence="12 13" id="KW-0472">Membrane</keyword>
<evidence type="ECO:0000256" key="14">
    <source>
        <dbReference type="SAM" id="SignalP"/>
    </source>
</evidence>
<dbReference type="EMBL" id="JBIHMM010000002">
    <property type="protein sequence ID" value="MFH0254235.1"/>
    <property type="molecule type" value="Genomic_DNA"/>
</dbReference>
<comment type="cofactor">
    <cofactor evidence="1">
        <name>heme</name>
        <dbReference type="ChEBI" id="CHEBI:30413"/>
    </cofactor>
</comment>
<dbReference type="InterPro" id="IPR051817">
    <property type="entry name" value="FDH_cytochrome_b556_subunit"/>
</dbReference>
<evidence type="ECO:0000259" key="15">
    <source>
        <dbReference type="Pfam" id="PF01292"/>
    </source>
</evidence>
<keyword evidence="8" id="KW-0479">Metal-binding</keyword>
<feature type="transmembrane region" description="Helical" evidence="13">
    <location>
        <begin position="263"/>
        <end position="285"/>
    </location>
</feature>
<keyword evidence="10 13" id="KW-1133">Transmembrane helix</keyword>
<keyword evidence="17" id="KW-1185">Reference proteome</keyword>
<feature type="transmembrane region" description="Helical" evidence="13">
    <location>
        <begin position="176"/>
        <end position="194"/>
    </location>
</feature>
<evidence type="ECO:0000313" key="16">
    <source>
        <dbReference type="EMBL" id="MFH0254235.1"/>
    </source>
</evidence>
<keyword evidence="11" id="KW-0408">Iron</keyword>
<dbReference type="InterPro" id="IPR011577">
    <property type="entry name" value="Cyt_b561_bac/Ni-Hgenase"/>
</dbReference>
<dbReference type="GO" id="GO:0008863">
    <property type="term" value="F:formate dehydrogenase (NAD+) activity"/>
    <property type="evidence" value="ECO:0007669"/>
    <property type="project" value="UniProtKB-EC"/>
</dbReference>
<keyword evidence="6" id="KW-0349">Heme</keyword>
<evidence type="ECO:0000256" key="6">
    <source>
        <dbReference type="ARBA" id="ARBA00022617"/>
    </source>
</evidence>
<proteinExistence type="inferred from homology"/>
<dbReference type="NCBIfam" id="TIGR01583">
    <property type="entry name" value="formate-DH-gamm"/>
    <property type="match status" value="1"/>
</dbReference>
<feature type="transmembrane region" description="Helical" evidence="13">
    <location>
        <begin position="85"/>
        <end position="104"/>
    </location>
</feature>
<evidence type="ECO:0000313" key="17">
    <source>
        <dbReference type="Proteomes" id="UP001607157"/>
    </source>
</evidence>
<dbReference type="EC" id="1.17.1.9" evidence="16"/>
<feature type="chain" id="PRO_5045380706" evidence="14">
    <location>
        <begin position="29"/>
        <end position="336"/>
    </location>
</feature>
<accession>A0ABW7I8D4</accession>
<dbReference type="PANTHER" id="PTHR30074:SF6">
    <property type="entry name" value="FORMATE DEHYDROGENASE GAMMA SUBUNIT"/>
    <property type="match status" value="1"/>
</dbReference>
<dbReference type="InterPro" id="IPR006471">
    <property type="entry name" value="Formate_DH_gsu"/>
</dbReference>
<evidence type="ECO:0000256" key="7">
    <source>
        <dbReference type="ARBA" id="ARBA00022692"/>
    </source>
</evidence>
<dbReference type="Pfam" id="PF01292">
    <property type="entry name" value="Ni_hydr_CYTB"/>
    <property type="match status" value="1"/>
</dbReference>
<evidence type="ECO:0000256" key="4">
    <source>
        <dbReference type="ARBA" id="ARBA00022448"/>
    </source>
</evidence>
<feature type="transmembrane region" description="Helical" evidence="13">
    <location>
        <begin position="230"/>
        <end position="251"/>
    </location>
</feature>
<gene>
    <name evidence="16" type="ORF">ACGRVM_10040</name>
</gene>
<keyword evidence="16" id="KW-0560">Oxidoreductase</keyword>
<comment type="subcellular location">
    <subcellularLocation>
        <location evidence="2">Cell membrane</location>
        <topology evidence="2">Multi-pass membrane protein</topology>
    </subcellularLocation>
</comment>
<evidence type="ECO:0000256" key="5">
    <source>
        <dbReference type="ARBA" id="ARBA00022475"/>
    </source>
</evidence>
<comment type="caution">
    <text evidence="16">The sequence shown here is derived from an EMBL/GenBank/DDBJ whole genome shotgun (WGS) entry which is preliminary data.</text>
</comment>
<evidence type="ECO:0000256" key="3">
    <source>
        <dbReference type="ARBA" id="ARBA00010747"/>
    </source>
</evidence>
<evidence type="ECO:0000256" key="13">
    <source>
        <dbReference type="SAM" id="Phobius"/>
    </source>
</evidence>
<evidence type="ECO:0000256" key="8">
    <source>
        <dbReference type="ARBA" id="ARBA00022723"/>
    </source>
</evidence>
<keyword evidence="5" id="KW-1003">Cell membrane</keyword>
<sequence>MKTVWTHLCGALAITMLLAFTGAPGANAQQVNPTNEAVSEEALFQQLQAGQSVSGRVSIPDDGAAGLIKPDNKGWAATHTGTVRTLSIAAIVAAIVVLGAFYLIRGRIRIDAGRSGIRILRFSAFERFSHWLMAGSFIVLALTGLNLVLGRMIVLPWLGEGAFSTLTTWGKISHNYVAWAFMLGLILSFLVWVAHNIPDKVDANWIKQGGGLLSSGNHPPAKKFNAGQKIIFWAVTLGGAALSFTGVMMLFPALTGGEADWQLYQLIHGIVSAVLSFVIIAHIYIGSVGMEGAFDAMGSGEVDLNWAKEHHSLWVDEVKADPNRDIPPAKGTQPAE</sequence>
<feature type="transmembrane region" description="Helical" evidence="13">
    <location>
        <begin position="131"/>
        <end position="156"/>
    </location>
</feature>